<proteinExistence type="predicted"/>
<evidence type="ECO:0000313" key="2">
    <source>
        <dbReference type="Proteomes" id="UP000005950"/>
    </source>
</evidence>
<protein>
    <submittedName>
        <fullName evidence="1">Uncharacterized protein</fullName>
    </submittedName>
</protein>
<dbReference type="STRING" id="545696.HOLDEFILI_02047"/>
<accession>B9Y8A0</accession>
<reference evidence="1 2" key="1">
    <citation type="submission" date="2008-12" db="EMBL/GenBank/DDBJ databases">
        <authorList>
            <person name="Fulton L."/>
            <person name="Clifton S."/>
            <person name="Fulton B."/>
            <person name="Xu J."/>
            <person name="Minx P."/>
            <person name="Pepin K.H."/>
            <person name="Johnson M."/>
            <person name="Bhonagiri V."/>
            <person name="Nash W.E."/>
            <person name="Mardis E.R."/>
            <person name="Wilson R.K."/>
        </authorList>
    </citation>
    <scope>NUCLEOTIDE SEQUENCE [LARGE SCALE GENOMIC DNA]</scope>
    <source>
        <strain evidence="1 2">DSM 12042</strain>
    </source>
</reference>
<dbReference type="Proteomes" id="UP000005950">
    <property type="component" value="Unassembled WGS sequence"/>
</dbReference>
<dbReference type="Gene3D" id="2.60.120.260">
    <property type="entry name" value="Galactose-binding domain-like"/>
    <property type="match status" value="1"/>
</dbReference>
<evidence type="ECO:0000313" key="1">
    <source>
        <dbReference type="EMBL" id="EEF67801.1"/>
    </source>
</evidence>
<name>B9Y8A0_9FIRM</name>
<organism evidence="1 2">
    <name type="scientific">Holdemania filiformis DSM 12042</name>
    <dbReference type="NCBI Taxonomy" id="545696"/>
    <lineage>
        <taxon>Bacteria</taxon>
        <taxon>Bacillati</taxon>
        <taxon>Bacillota</taxon>
        <taxon>Erysipelotrichia</taxon>
        <taxon>Erysipelotrichales</taxon>
        <taxon>Erysipelotrichaceae</taxon>
        <taxon>Holdemania</taxon>
    </lineage>
</organism>
<sequence>MKKAYAGLGNLGFLKEDLIMNHLHNAQFRPGPEDSLLYFTSQGNVRWQDPAAQGHHACVMTHTSSRQNTQLNYALPIWVKDRTQLYLSGWMRASRNTPVRLMLRYQKQDGTLVKEEQIALTAGTEWQWKYQCRAIPQGAEQLRLSLHLASPATLRLRAPRVFFWW</sequence>
<comment type="caution">
    <text evidence="1">The sequence shown here is derived from an EMBL/GenBank/DDBJ whole genome shotgun (WGS) entry which is preliminary data.</text>
</comment>
<reference evidence="1 2" key="2">
    <citation type="submission" date="2009-02" db="EMBL/GenBank/DDBJ databases">
        <title>Draft genome sequence of Holdemania filiformis DSM 12042.</title>
        <authorList>
            <person name="Sudarsanam P."/>
            <person name="Ley R."/>
            <person name="Guruge J."/>
            <person name="Turnbaugh P.J."/>
            <person name="Mahowald M."/>
            <person name="Liep D."/>
            <person name="Gordon J."/>
        </authorList>
    </citation>
    <scope>NUCLEOTIDE SEQUENCE [LARGE SCALE GENOMIC DNA]</scope>
    <source>
        <strain evidence="1 2">DSM 12042</strain>
    </source>
</reference>
<dbReference type="AlphaFoldDB" id="B9Y8A0"/>
<dbReference type="HOGENOM" id="CLU_1608604_0_0_9"/>
<dbReference type="EMBL" id="ACCF01000115">
    <property type="protein sequence ID" value="EEF67801.1"/>
    <property type="molecule type" value="Genomic_DNA"/>
</dbReference>
<gene>
    <name evidence="1" type="ORF">HOLDEFILI_02047</name>
</gene>